<evidence type="ECO:0000256" key="3">
    <source>
        <dbReference type="ARBA" id="ARBA00014712"/>
    </source>
</evidence>
<evidence type="ECO:0000256" key="9">
    <source>
        <dbReference type="ARBA" id="ARBA00023157"/>
    </source>
</evidence>
<keyword evidence="7 14" id="KW-0654">Proteoglycan</keyword>
<evidence type="ECO:0000256" key="4">
    <source>
        <dbReference type="ARBA" id="ARBA00022475"/>
    </source>
</evidence>
<dbReference type="GO" id="GO:0090263">
    <property type="term" value="P:positive regulation of canonical Wnt signaling pathway"/>
    <property type="evidence" value="ECO:0007669"/>
    <property type="project" value="TreeGrafter"/>
</dbReference>
<dbReference type="Pfam" id="PF01153">
    <property type="entry name" value="Glypican"/>
    <property type="match status" value="1"/>
</dbReference>
<evidence type="ECO:0000256" key="8">
    <source>
        <dbReference type="ARBA" id="ARBA00023136"/>
    </source>
</evidence>
<comment type="function">
    <text evidence="14">Cell surface proteoglycan.</text>
</comment>
<evidence type="ECO:0000313" key="16">
    <source>
        <dbReference type="EMBL" id="KPP61985.1"/>
    </source>
</evidence>
<keyword evidence="5 14" id="KW-0336">GPI-anchor</keyword>
<dbReference type="STRING" id="113540.ENSSFOP00015058732"/>
<evidence type="ECO:0000256" key="2">
    <source>
        <dbReference type="ARBA" id="ARBA00010260"/>
    </source>
</evidence>
<reference evidence="16 17" key="1">
    <citation type="submission" date="2015-08" db="EMBL/GenBank/DDBJ databases">
        <title>The genome of the Asian arowana (Scleropages formosus).</title>
        <authorList>
            <person name="Tan M.H."/>
            <person name="Gan H.M."/>
            <person name="Croft L.J."/>
            <person name="Austin C.M."/>
        </authorList>
    </citation>
    <scope>NUCLEOTIDE SEQUENCE [LARGE SCALE GENOMIC DNA]</scope>
    <source>
        <strain evidence="16">Aro1</strain>
    </source>
</reference>
<dbReference type="GO" id="GO:1905475">
    <property type="term" value="P:regulation of protein localization to membrane"/>
    <property type="evidence" value="ECO:0007669"/>
    <property type="project" value="TreeGrafter"/>
</dbReference>
<proteinExistence type="inferred from homology"/>
<evidence type="ECO:0000256" key="14">
    <source>
        <dbReference type="RuleBase" id="RU003519"/>
    </source>
</evidence>
<sequence>MAGALLPLCALVLPLARATAAVPDCHEVRASFQLLHPRGRWAPESPVSGADLQVCPSKGLTCCSRKMEERYQVAARQNLESSLQVASAQLKLLIIQNAAVFQGEVWSSPVQATHVFHIAVVLLPVRSLSTSLASPVSLPVGVKDLPRRVQPAFRKSIRCARSAPGARDLRRSPFPSI</sequence>
<name>A0A0N8JWV4_SCLFO</name>
<keyword evidence="9" id="KW-1015">Disulfide bond</keyword>
<gene>
    <name evidence="16" type="ORF">Z043_119864</name>
</gene>
<keyword evidence="4" id="KW-1003">Cell membrane</keyword>
<dbReference type="AlphaFoldDB" id="A0A0N8JWV4"/>
<evidence type="ECO:0000256" key="15">
    <source>
        <dbReference type="SAM" id="SignalP"/>
    </source>
</evidence>
<evidence type="ECO:0000256" key="10">
    <source>
        <dbReference type="ARBA" id="ARBA00023180"/>
    </source>
</evidence>
<dbReference type="GO" id="GO:0005576">
    <property type="term" value="C:extracellular region"/>
    <property type="evidence" value="ECO:0007669"/>
    <property type="project" value="TreeGrafter"/>
</dbReference>
<accession>A0A0N8JWV4</accession>
<keyword evidence="11 14" id="KW-0357">Heparan sulfate</keyword>
<evidence type="ECO:0000256" key="12">
    <source>
        <dbReference type="ARBA" id="ARBA00023288"/>
    </source>
</evidence>
<organism evidence="16 17">
    <name type="scientific">Scleropages formosus</name>
    <name type="common">Asian bonytongue</name>
    <name type="synonym">Osteoglossum formosum</name>
    <dbReference type="NCBI Taxonomy" id="113540"/>
    <lineage>
        <taxon>Eukaryota</taxon>
        <taxon>Metazoa</taxon>
        <taxon>Chordata</taxon>
        <taxon>Craniata</taxon>
        <taxon>Vertebrata</taxon>
        <taxon>Euteleostomi</taxon>
        <taxon>Actinopterygii</taxon>
        <taxon>Neopterygii</taxon>
        <taxon>Teleostei</taxon>
        <taxon>Osteoglossocephala</taxon>
        <taxon>Osteoglossomorpha</taxon>
        <taxon>Osteoglossiformes</taxon>
        <taxon>Osteoglossidae</taxon>
        <taxon>Scleropages</taxon>
    </lineage>
</organism>
<dbReference type="EMBL" id="JARO02009099">
    <property type="protein sequence ID" value="KPP61985.1"/>
    <property type="molecule type" value="Genomic_DNA"/>
</dbReference>
<protein>
    <recommendedName>
        <fullName evidence="3">Glypican-3</fullName>
    </recommendedName>
</protein>
<comment type="subcellular location">
    <subcellularLocation>
        <location evidence="1">Cell membrane</location>
        <topology evidence="1">Lipid-anchor</topology>
        <topology evidence="1">GPI-anchor</topology>
        <orientation evidence="1">Extracellular side</orientation>
    </subcellularLocation>
</comment>
<dbReference type="GO" id="GO:0016477">
    <property type="term" value="P:cell migration"/>
    <property type="evidence" value="ECO:0007669"/>
    <property type="project" value="TreeGrafter"/>
</dbReference>
<dbReference type="GO" id="GO:0098552">
    <property type="term" value="C:side of membrane"/>
    <property type="evidence" value="ECO:0007669"/>
    <property type="project" value="UniProtKB-KW"/>
</dbReference>
<evidence type="ECO:0000256" key="13">
    <source>
        <dbReference type="RuleBase" id="RU003518"/>
    </source>
</evidence>
<keyword evidence="8 14" id="KW-0472">Membrane</keyword>
<comment type="similarity">
    <text evidence="2 13">Belongs to the glypican family.</text>
</comment>
<dbReference type="InterPro" id="IPR001863">
    <property type="entry name" value="Glypican"/>
</dbReference>
<dbReference type="PANTHER" id="PTHR10822:SF4">
    <property type="entry name" value="GLYPICAN-3"/>
    <property type="match status" value="1"/>
</dbReference>
<comment type="caution">
    <text evidence="16">The sequence shown here is derived from an EMBL/GenBank/DDBJ whole genome shotgun (WGS) entry which is preliminary data.</text>
</comment>
<evidence type="ECO:0000256" key="7">
    <source>
        <dbReference type="ARBA" id="ARBA00022974"/>
    </source>
</evidence>
<dbReference type="PANTHER" id="PTHR10822">
    <property type="entry name" value="GLYPICAN"/>
    <property type="match status" value="1"/>
</dbReference>
<evidence type="ECO:0000313" key="17">
    <source>
        <dbReference type="Proteomes" id="UP000034805"/>
    </source>
</evidence>
<feature type="chain" id="PRO_5006027338" description="Glypican-3" evidence="15">
    <location>
        <begin position="21"/>
        <end position="177"/>
    </location>
</feature>
<dbReference type="Proteomes" id="UP000034805">
    <property type="component" value="Unassembled WGS sequence"/>
</dbReference>
<keyword evidence="10" id="KW-0325">Glycoprotein</keyword>
<evidence type="ECO:0000256" key="1">
    <source>
        <dbReference type="ARBA" id="ARBA00004471"/>
    </source>
</evidence>
<feature type="signal peptide" evidence="15">
    <location>
        <begin position="1"/>
        <end position="20"/>
    </location>
</feature>
<dbReference type="GO" id="GO:0009986">
    <property type="term" value="C:cell surface"/>
    <property type="evidence" value="ECO:0007669"/>
    <property type="project" value="TreeGrafter"/>
</dbReference>
<keyword evidence="12 14" id="KW-0449">Lipoprotein</keyword>
<keyword evidence="6 15" id="KW-0732">Signal</keyword>
<dbReference type="GO" id="GO:0005886">
    <property type="term" value="C:plasma membrane"/>
    <property type="evidence" value="ECO:0007669"/>
    <property type="project" value="UniProtKB-SubCell"/>
</dbReference>
<evidence type="ECO:0000256" key="6">
    <source>
        <dbReference type="ARBA" id="ARBA00022729"/>
    </source>
</evidence>
<evidence type="ECO:0000256" key="11">
    <source>
        <dbReference type="ARBA" id="ARBA00023207"/>
    </source>
</evidence>
<evidence type="ECO:0000256" key="5">
    <source>
        <dbReference type="ARBA" id="ARBA00022622"/>
    </source>
</evidence>